<proteinExistence type="predicted"/>
<evidence type="ECO:0000313" key="1">
    <source>
        <dbReference type="EMBL" id="SOC39472.1"/>
    </source>
</evidence>
<gene>
    <name evidence="1" type="ORF">SAMN05878391_0925</name>
</gene>
<dbReference type="Gene3D" id="3.40.50.1360">
    <property type="match status" value="1"/>
</dbReference>
<dbReference type="OrthoDB" id="2405709at2"/>
<name>A0A285UCB4_9STAP</name>
<protein>
    <submittedName>
        <fullName evidence="1">6-phosphogluconolactonase/glucosamine-6-phosphate isomerase/deaminase</fullName>
    </submittedName>
</protein>
<dbReference type="RefSeq" id="WP_097039561.1">
    <property type="nucleotide sequence ID" value="NZ_OBQF01000001.1"/>
</dbReference>
<dbReference type="EMBL" id="OBQF01000001">
    <property type="protein sequence ID" value="SOC39472.1"/>
    <property type="molecule type" value="Genomic_DNA"/>
</dbReference>
<dbReference type="InterPro" id="IPR037171">
    <property type="entry name" value="NagB/RpiA_transferase-like"/>
</dbReference>
<keyword evidence="2" id="KW-1185">Reference proteome</keyword>
<reference evidence="2" key="1">
    <citation type="submission" date="2017-08" db="EMBL/GenBank/DDBJ databases">
        <authorList>
            <person name="Varghese N."/>
            <person name="Submissions S."/>
        </authorList>
    </citation>
    <scope>NUCLEOTIDE SEQUENCE [LARGE SCALE GENOMIC DNA]</scope>
    <source>
        <strain evidence="2">DSM 23173</strain>
    </source>
</reference>
<keyword evidence="1" id="KW-0413">Isomerase</keyword>
<dbReference type="Proteomes" id="UP000219412">
    <property type="component" value="Unassembled WGS sequence"/>
</dbReference>
<evidence type="ECO:0000313" key="2">
    <source>
        <dbReference type="Proteomes" id="UP000219412"/>
    </source>
</evidence>
<dbReference type="AlphaFoldDB" id="A0A285UCB4"/>
<sequence length="200" mass="22575">MAMNFKIFDTKETLSVYTADILRKQVHNNPTSLLALEMNEDLNWTYEKFVGETKQHPADFSQVNITLIGRPTTDVLDKLTIPENQFHKDGSSESLNSLLDDDDKDKKQISLGLLYLDNKGNVGFNDEDKNEPVFDARELFVVAAGADKADVVRALYNAKENDKDAYSQIKSHRMVTVVLDREAASGLDPDIADYYSFKFA</sequence>
<dbReference type="SUPFAM" id="SSF100950">
    <property type="entry name" value="NagB/RpiA/CoA transferase-like"/>
    <property type="match status" value="1"/>
</dbReference>
<organism evidence="1 2">
    <name type="scientific">Salinicoccus kekensis</name>
    <dbReference type="NCBI Taxonomy" id="714307"/>
    <lineage>
        <taxon>Bacteria</taxon>
        <taxon>Bacillati</taxon>
        <taxon>Bacillota</taxon>
        <taxon>Bacilli</taxon>
        <taxon>Bacillales</taxon>
        <taxon>Staphylococcaceae</taxon>
        <taxon>Salinicoccus</taxon>
    </lineage>
</organism>
<dbReference type="GO" id="GO:0016853">
    <property type="term" value="F:isomerase activity"/>
    <property type="evidence" value="ECO:0007669"/>
    <property type="project" value="UniProtKB-KW"/>
</dbReference>
<accession>A0A285UCB4</accession>